<comment type="similarity">
    <text evidence="3">Belongs to the multi antimicrobial extrusion (MATE) (TC 2.A.66.1) family.</text>
</comment>
<comment type="subcellular location">
    <subcellularLocation>
        <location evidence="2">Cell membrane</location>
        <topology evidence="2">Multi-pass membrane protein</topology>
    </subcellularLocation>
</comment>
<dbReference type="InterPro" id="IPR048279">
    <property type="entry name" value="MdtK-like"/>
</dbReference>
<comment type="caution">
    <text evidence="14">The sequence shown here is derived from an EMBL/GenBank/DDBJ whole genome shotgun (WGS) entry which is preliminary data.</text>
</comment>
<evidence type="ECO:0000256" key="4">
    <source>
        <dbReference type="ARBA" id="ARBA00020268"/>
    </source>
</evidence>
<dbReference type="InterPro" id="IPR002528">
    <property type="entry name" value="MATE_fam"/>
</dbReference>
<feature type="transmembrane region" description="Helical" evidence="13">
    <location>
        <begin position="78"/>
        <end position="98"/>
    </location>
</feature>
<dbReference type="GO" id="GO:0042910">
    <property type="term" value="F:xenobiotic transmembrane transporter activity"/>
    <property type="evidence" value="ECO:0007669"/>
    <property type="project" value="InterPro"/>
</dbReference>
<feature type="transmembrane region" description="Helical" evidence="13">
    <location>
        <begin position="376"/>
        <end position="397"/>
    </location>
</feature>
<keyword evidence="5" id="KW-0813">Transport</keyword>
<dbReference type="Pfam" id="PF01554">
    <property type="entry name" value="MatE"/>
    <property type="match status" value="2"/>
</dbReference>
<evidence type="ECO:0000256" key="12">
    <source>
        <dbReference type="ARBA" id="ARBA00031636"/>
    </source>
</evidence>
<feature type="transmembrane region" description="Helical" evidence="13">
    <location>
        <begin position="409"/>
        <end position="429"/>
    </location>
</feature>
<evidence type="ECO:0000256" key="10">
    <source>
        <dbReference type="ARBA" id="ARBA00023065"/>
    </source>
</evidence>
<protein>
    <recommendedName>
        <fullName evidence="4">Probable multidrug resistance protein NorM</fullName>
    </recommendedName>
    <alternativeName>
        <fullName evidence="12">Multidrug-efflux transporter</fullName>
    </alternativeName>
</protein>
<sequence>MNRVASLLFNARRILKRTQLEGPLPDDGDLLRRAFRVAWPSTLESFLVALVSVVDTIMVSSLGAAAIAAIGLTGQPKFICLAVFLSVNVAVSAIVARRKGEGDREGANRVLVQAILITVVLTVVITALALIFAEPVLRLAGTNEDTHELATGYFRIIVGCQFFNVLNMVINAAQRGVGNTKIAMRTNIVSNLVNIVFNYLLIGGNFGFPALGVNGAAIATVLGTVVASGMALRSVMHPDSFLCLFYNKRPVGFDRKTLGSIANIGSATLAEQLFLRFGFLMYTMVVARLGTNAFAAHQIGMNIITISFAFGDGLSVASVSLVGQSLGEKRPDLAKVYGGFCQRLGFLCSAAVAFVYVVFGRDVFRLFSADPEILDYGAMIMDFVAVIVFLQISQVIYSGCLRGGGDTRFVALVSLISVACIRPLSGWLFVYPLGMGLFGAWLGLAIDQLLRLLLTMWRFKHDKWLKIKI</sequence>
<feature type="transmembrane region" description="Helical" evidence="13">
    <location>
        <begin position="46"/>
        <end position="72"/>
    </location>
</feature>
<dbReference type="GO" id="GO:0006811">
    <property type="term" value="P:monoatomic ion transport"/>
    <property type="evidence" value="ECO:0007669"/>
    <property type="project" value="UniProtKB-KW"/>
</dbReference>
<name>A0A0W7TVG0_9FIRM</name>
<keyword evidence="6" id="KW-0050">Antiport</keyword>
<feature type="transmembrane region" description="Helical" evidence="13">
    <location>
        <begin position="152"/>
        <end position="170"/>
    </location>
</feature>
<feature type="transmembrane region" description="Helical" evidence="13">
    <location>
        <begin position="110"/>
        <end position="132"/>
    </location>
</feature>
<dbReference type="Proteomes" id="UP000053433">
    <property type="component" value="Unassembled WGS sequence"/>
</dbReference>
<dbReference type="NCBIfam" id="TIGR00797">
    <property type="entry name" value="matE"/>
    <property type="match status" value="1"/>
</dbReference>
<dbReference type="CDD" id="cd13137">
    <property type="entry name" value="MATE_NorM_like"/>
    <property type="match status" value="1"/>
</dbReference>
<keyword evidence="9 13" id="KW-1133">Transmembrane helix</keyword>
<feature type="transmembrane region" description="Helical" evidence="13">
    <location>
        <begin position="344"/>
        <end position="364"/>
    </location>
</feature>
<dbReference type="PANTHER" id="PTHR43298">
    <property type="entry name" value="MULTIDRUG RESISTANCE PROTEIN NORM-RELATED"/>
    <property type="match status" value="1"/>
</dbReference>
<dbReference type="PANTHER" id="PTHR43298:SF2">
    <property type="entry name" value="FMN_FAD EXPORTER YEEO-RELATED"/>
    <property type="match status" value="1"/>
</dbReference>
<evidence type="ECO:0000256" key="6">
    <source>
        <dbReference type="ARBA" id="ARBA00022449"/>
    </source>
</evidence>
<gene>
    <name evidence="14" type="ORF">ASJ35_00635</name>
</gene>
<keyword evidence="8 13" id="KW-0812">Transmembrane</keyword>
<dbReference type="AlphaFoldDB" id="A0A0W7TVG0"/>
<dbReference type="PIRSF" id="PIRSF006603">
    <property type="entry name" value="DinF"/>
    <property type="match status" value="1"/>
</dbReference>
<evidence type="ECO:0000313" key="14">
    <source>
        <dbReference type="EMBL" id="KUE77828.1"/>
    </source>
</evidence>
<dbReference type="GO" id="GO:0015297">
    <property type="term" value="F:antiporter activity"/>
    <property type="evidence" value="ECO:0007669"/>
    <property type="project" value="UniProtKB-KW"/>
</dbReference>
<evidence type="ECO:0000256" key="3">
    <source>
        <dbReference type="ARBA" id="ARBA00010199"/>
    </source>
</evidence>
<keyword evidence="7" id="KW-1003">Cell membrane</keyword>
<evidence type="ECO:0000256" key="5">
    <source>
        <dbReference type="ARBA" id="ARBA00022448"/>
    </source>
</evidence>
<dbReference type="InterPro" id="IPR050222">
    <property type="entry name" value="MATE_MdtK"/>
</dbReference>
<evidence type="ECO:0000256" key="9">
    <source>
        <dbReference type="ARBA" id="ARBA00022989"/>
    </source>
</evidence>
<keyword evidence="11 13" id="KW-0472">Membrane</keyword>
<evidence type="ECO:0000256" key="1">
    <source>
        <dbReference type="ARBA" id="ARBA00003408"/>
    </source>
</evidence>
<reference evidence="14 15" key="1">
    <citation type="submission" date="2015-10" db="EMBL/GenBank/DDBJ databases">
        <title>A novel member of the family Ruminococcaceae isolated from human faeces.</title>
        <authorList>
            <person name="Shkoporov A.N."/>
            <person name="Chaplin A.V."/>
            <person name="Motuzova O.V."/>
            <person name="Kafarskaia L.I."/>
            <person name="Efimov B.A."/>
        </authorList>
    </citation>
    <scope>NUCLEOTIDE SEQUENCE [LARGE SCALE GENOMIC DNA]</scope>
    <source>
        <strain evidence="14 15">668</strain>
    </source>
</reference>
<evidence type="ECO:0000256" key="13">
    <source>
        <dbReference type="SAM" id="Phobius"/>
    </source>
</evidence>
<evidence type="ECO:0000256" key="8">
    <source>
        <dbReference type="ARBA" id="ARBA00022692"/>
    </source>
</evidence>
<organism evidence="14 15">
    <name type="scientific">Ruthenibacterium lactatiformans</name>
    <dbReference type="NCBI Taxonomy" id="1550024"/>
    <lineage>
        <taxon>Bacteria</taxon>
        <taxon>Bacillati</taxon>
        <taxon>Bacillota</taxon>
        <taxon>Clostridia</taxon>
        <taxon>Eubacteriales</taxon>
        <taxon>Oscillospiraceae</taxon>
        <taxon>Ruthenibacterium</taxon>
    </lineage>
</organism>
<keyword evidence="10" id="KW-0406">Ion transport</keyword>
<evidence type="ECO:0000313" key="15">
    <source>
        <dbReference type="Proteomes" id="UP000053433"/>
    </source>
</evidence>
<dbReference type="GeneID" id="42855100"/>
<feature type="transmembrane region" description="Helical" evidence="13">
    <location>
        <begin position="303"/>
        <end position="323"/>
    </location>
</feature>
<dbReference type="RefSeq" id="WP_009325664.1">
    <property type="nucleotide sequence ID" value="NZ_CATXDA010000107.1"/>
</dbReference>
<comment type="function">
    <text evidence="1">Multidrug efflux pump.</text>
</comment>
<evidence type="ECO:0000256" key="2">
    <source>
        <dbReference type="ARBA" id="ARBA00004651"/>
    </source>
</evidence>
<accession>A0A0W7TVG0</accession>
<dbReference type="GO" id="GO:0005886">
    <property type="term" value="C:plasma membrane"/>
    <property type="evidence" value="ECO:0007669"/>
    <property type="project" value="UniProtKB-SubCell"/>
</dbReference>
<feature type="transmembrane region" description="Helical" evidence="13">
    <location>
        <begin position="208"/>
        <end position="232"/>
    </location>
</feature>
<evidence type="ECO:0000256" key="7">
    <source>
        <dbReference type="ARBA" id="ARBA00022475"/>
    </source>
</evidence>
<feature type="transmembrane region" description="Helical" evidence="13">
    <location>
        <begin position="435"/>
        <end position="454"/>
    </location>
</feature>
<dbReference type="EMBL" id="LMUA01000001">
    <property type="protein sequence ID" value="KUE77828.1"/>
    <property type="molecule type" value="Genomic_DNA"/>
</dbReference>
<proteinExistence type="inferred from homology"/>
<evidence type="ECO:0000256" key="11">
    <source>
        <dbReference type="ARBA" id="ARBA00023136"/>
    </source>
</evidence>